<dbReference type="AlphaFoldDB" id="A0A1J5R1A8"/>
<evidence type="ECO:0000313" key="3">
    <source>
        <dbReference type="EMBL" id="OIQ85855.1"/>
    </source>
</evidence>
<dbReference type="CDD" id="cd19081">
    <property type="entry name" value="AKR_AKR9C1"/>
    <property type="match status" value="1"/>
</dbReference>
<dbReference type="InterPro" id="IPR036812">
    <property type="entry name" value="NAD(P)_OxRdtase_dom_sf"/>
</dbReference>
<protein>
    <submittedName>
        <fullName evidence="3">General stress protein 69</fullName>
        <ecNumber evidence="3">1.1.1.-</ecNumber>
    </submittedName>
</protein>
<dbReference type="Pfam" id="PF00248">
    <property type="entry name" value="Aldo_ket_red"/>
    <property type="match status" value="1"/>
</dbReference>
<dbReference type="EC" id="1.1.1.-" evidence="3"/>
<gene>
    <name evidence="3" type="primary">yhdN_21</name>
    <name evidence="3" type="ORF">GALL_323050</name>
</gene>
<feature type="domain" description="NADP-dependent oxidoreductase" evidence="2">
    <location>
        <begin position="16"/>
        <end position="310"/>
    </location>
</feature>
<dbReference type="Gene3D" id="3.20.20.100">
    <property type="entry name" value="NADP-dependent oxidoreductase domain"/>
    <property type="match status" value="1"/>
</dbReference>
<sequence length="312" mass="34089">MDKRINIIKTDLQVSPLCLGGNVFGWSADEATSKAILSEFVANGGNFIDTADVYSEWKSGNTGGESETIIGNWMKESGNRDQVIIATKVAKYSKRPGLSASNIKLAVEDSLRRLQTDYIDIYYAHEDDQTTPLEESLGAFNELVESGKVGYIAASNYSGARLTEALLVSAINGFSSYVAIQNEYNVLVRDPFETDIAPVLKNEGISAIPYFGLARGFLTGKYRQGLSVDSIRADGVKGFQNERGWRVLGTLEEIAKSHDVTISAVALAWLRGQESVSVPIASARTLEQLREIMQFVALSPDELKTIDEASRT</sequence>
<dbReference type="InterPro" id="IPR023210">
    <property type="entry name" value="NADP_OxRdtase_dom"/>
</dbReference>
<accession>A0A1J5R1A8</accession>
<dbReference type="GO" id="GO:0005829">
    <property type="term" value="C:cytosol"/>
    <property type="evidence" value="ECO:0007669"/>
    <property type="project" value="UniProtKB-ARBA"/>
</dbReference>
<dbReference type="InterPro" id="IPR050523">
    <property type="entry name" value="AKR_Detox_Biosynth"/>
</dbReference>
<dbReference type="PANTHER" id="PTHR43364:SF6">
    <property type="entry name" value="OXIDOREDUCTASE-RELATED"/>
    <property type="match status" value="1"/>
</dbReference>
<proteinExistence type="predicted"/>
<evidence type="ECO:0000256" key="1">
    <source>
        <dbReference type="ARBA" id="ARBA00023002"/>
    </source>
</evidence>
<name>A0A1J5R1A8_9ZZZZ</name>
<dbReference type="EMBL" id="MLJW01000516">
    <property type="protein sequence ID" value="OIQ85855.1"/>
    <property type="molecule type" value="Genomic_DNA"/>
</dbReference>
<reference evidence="3" key="1">
    <citation type="submission" date="2016-10" db="EMBL/GenBank/DDBJ databases">
        <title>Sequence of Gallionella enrichment culture.</title>
        <authorList>
            <person name="Poehlein A."/>
            <person name="Muehling M."/>
            <person name="Daniel R."/>
        </authorList>
    </citation>
    <scope>NUCLEOTIDE SEQUENCE</scope>
</reference>
<organism evidence="3">
    <name type="scientific">mine drainage metagenome</name>
    <dbReference type="NCBI Taxonomy" id="410659"/>
    <lineage>
        <taxon>unclassified sequences</taxon>
        <taxon>metagenomes</taxon>
        <taxon>ecological metagenomes</taxon>
    </lineage>
</organism>
<dbReference type="PANTHER" id="PTHR43364">
    <property type="entry name" value="NADH-SPECIFIC METHYLGLYOXAL REDUCTASE-RELATED"/>
    <property type="match status" value="1"/>
</dbReference>
<comment type="caution">
    <text evidence="3">The sequence shown here is derived from an EMBL/GenBank/DDBJ whole genome shotgun (WGS) entry which is preliminary data.</text>
</comment>
<dbReference type="SUPFAM" id="SSF51430">
    <property type="entry name" value="NAD(P)-linked oxidoreductase"/>
    <property type="match status" value="1"/>
</dbReference>
<keyword evidence="1 3" id="KW-0560">Oxidoreductase</keyword>
<dbReference type="FunFam" id="3.20.20.100:FF:000004">
    <property type="entry name" value="Oxidoreductase, aldo/keto reductase"/>
    <property type="match status" value="1"/>
</dbReference>
<evidence type="ECO:0000259" key="2">
    <source>
        <dbReference type="Pfam" id="PF00248"/>
    </source>
</evidence>
<dbReference type="GO" id="GO:0016491">
    <property type="term" value="F:oxidoreductase activity"/>
    <property type="evidence" value="ECO:0007669"/>
    <property type="project" value="UniProtKB-KW"/>
</dbReference>